<proteinExistence type="inferred from homology"/>
<feature type="coiled-coil region" evidence="11">
    <location>
        <begin position="177"/>
        <end position="204"/>
    </location>
</feature>
<evidence type="ECO:0000256" key="7">
    <source>
        <dbReference type="ARBA" id="ARBA00042988"/>
    </source>
</evidence>
<dbReference type="EC" id="1.1.1.179" evidence="4"/>
<evidence type="ECO:0000313" key="13">
    <source>
        <dbReference type="EMBL" id="KAL1110022.1"/>
    </source>
</evidence>
<comment type="catalytic activity">
    <reaction evidence="9">
        <text>(1R,2R)-1,2-dihydrobenzene-1,2-diol + NADP(+) = catechol + NADPH + H(+)</text>
        <dbReference type="Rhea" id="RHEA:16729"/>
        <dbReference type="ChEBI" id="CHEBI:10702"/>
        <dbReference type="ChEBI" id="CHEBI:15378"/>
        <dbReference type="ChEBI" id="CHEBI:18135"/>
        <dbReference type="ChEBI" id="CHEBI:57783"/>
        <dbReference type="ChEBI" id="CHEBI:58349"/>
        <dbReference type="EC" id="1.3.1.20"/>
    </reaction>
</comment>
<dbReference type="GO" id="GO:0047115">
    <property type="term" value="F:trans-1,2-dihydrobenzene-1,2-diol dehydrogenase activity"/>
    <property type="evidence" value="ECO:0007669"/>
    <property type="project" value="UniProtKB-EC"/>
</dbReference>
<dbReference type="InterPro" id="IPR016181">
    <property type="entry name" value="Acyl_CoA_acyltransferase"/>
</dbReference>
<dbReference type="Proteomes" id="UP001558652">
    <property type="component" value="Unassembled WGS sequence"/>
</dbReference>
<comment type="similarity">
    <text evidence="1">Belongs to the Gfo/Idh/MocA family.</text>
</comment>
<dbReference type="PANTHER" id="PTHR22604:SF105">
    <property type="entry name" value="TRANS-1,2-DIHYDROBENZENE-1,2-DIOL DEHYDROGENASE"/>
    <property type="match status" value="1"/>
</dbReference>
<protein>
    <recommendedName>
        <fullName evidence="5">Trans-1,2-dihydrobenzene-1,2-diol dehydrogenase</fullName>
        <ecNumber evidence="4">1.1.1.179</ecNumber>
        <ecNumber evidence="3">1.3.1.20</ecNumber>
    </recommendedName>
    <alternativeName>
        <fullName evidence="8">D-xylose 1-dehydrogenase</fullName>
    </alternativeName>
    <alternativeName>
        <fullName evidence="7">D-xylose-NADP dehydrogenase</fullName>
    </alternativeName>
    <alternativeName>
        <fullName evidence="6">Dimeric dihydrodiol dehydrogenase</fullName>
    </alternativeName>
</protein>
<keyword evidence="11" id="KW-0175">Coiled coil</keyword>
<dbReference type="SUPFAM" id="SSF55729">
    <property type="entry name" value="Acyl-CoA N-acyltransferases (Nat)"/>
    <property type="match status" value="1"/>
</dbReference>
<evidence type="ECO:0000256" key="8">
    <source>
        <dbReference type="ARBA" id="ARBA00043025"/>
    </source>
</evidence>
<comment type="caution">
    <text evidence="13">The sequence shown here is derived from an EMBL/GenBank/DDBJ whole genome shotgun (WGS) entry which is preliminary data.</text>
</comment>
<evidence type="ECO:0000256" key="5">
    <source>
        <dbReference type="ARBA" id="ARBA00040603"/>
    </source>
</evidence>
<dbReference type="Gene3D" id="3.40.630.30">
    <property type="match status" value="1"/>
</dbReference>
<evidence type="ECO:0000259" key="12">
    <source>
        <dbReference type="PROSITE" id="PS51186"/>
    </source>
</evidence>
<dbReference type="CDD" id="cd04301">
    <property type="entry name" value="NAT_SF"/>
    <property type="match status" value="1"/>
</dbReference>
<keyword evidence="2" id="KW-0560">Oxidoreductase</keyword>
<evidence type="ECO:0000256" key="3">
    <source>
        <dbReference type="ARBA" id="ARBA00038853"/>
    </source>
</evidence>
<dbReference type="InterPro" id="IPR055170">
    <property type="entry name" value="GFO_IDH_MocA-like_dom"/>
</dbReference>
<evidence type="ECO:0000256" key="2">
    <source>
        <dbReference type="ARBA" id="ARBA00023002"/>
    </source>
</evidence>
<dbReference type="PROSITE" id="PS51186">
    <property type="entry name" value="GNAT"/>
    <property type="match status" value="1"/>
</dbReference>
<dbReference type="Gene3D" id="3.40.50.720">
    <property type="entry name" value="NAD(P)-binding Rossmann-like Domain"/>
    <property type="match status" value="1"/>
</dbReference>
<dbReference type="PANTHER" id="PTHR22604">
    <property type="entry name" value="OXIDOREDUCTASES"/>
    <property type="match status" value="1"/>
</dbReference>
<organism evidence="13 14">
    <name type="scientific">Ranatra chinensis</name>
    <dbReference type="NCBI Taxonomy" id="642074"/>
    <lineage>
        <taxon>Eukaryota</taxon>
        <taxon>Metazoa</taxon>
        <taxon>Ecdysozoa</taxon>
        <taxon>Arthropoda</taxon>
        <taxon>Hexapoda</taxon>
        <taxon>Insecta</taxon>
        <taxon>Pterygota</taxon>
        <taxon>Neoptera</taxon>
        <taxon>Paraneoptera</taxon>
        <taxon>Hemiptera</taxon>
        <taxon>Heteroptera</taxon>
        <taxon>Panheteroptera</taxon>
        <taxon>Nepomorpha</taxon>
        <taxon>Nepidae</taxon>
        <taxon>Ranatrinae</taxon>
        <taxon>Ranatra</taxon>
    </lineage>
</organism>
<dbReference type="Pfam" id="PF00583">
    <property type="entry name" value="Acetyltransf_1"/>
    <property type="match status" value="1"/>
</dbReference>
<dbReference type="AlphaFoldDB" id="A0ABD0XTM0"/>
<evidence type="ECO:0000256" key="11">
    <source>
        <dbReference type="SAM" id="Coils"/>
    </source>
</evidence>
<name>A0ABD0XTM0_9HEMI</name>
<reference evidence="13 14" key="1">
    <citation type="submission" date="2024-07" db="EMBL/GenBank/DDBJ databases">
        <title>Chromosome-level genome assembly of the water stick insect Ranatra chinensis (Heteroptera: Nepidae).</title>
        <authorList>
            <person name="Liu X."/>
        </authorList>
    </citation>
    <scope>NUCLEOTIDE SEQUENCE [LARGE SCALE GENOMIC DNA]</scope>
    <source>
        <strain evidence="13">Cailab_2021Rc</strain>
        <tissue evidence="13">Muscle</tissue>
    </source>
</reference>
<sequence length="405" mass="45370">MAQLFYDSVHAVCANDYTQEQLDVWATGDVDLEKWNKSFSENTTLIAQEGGVILGFADMDSSGYLDRLYVHKDFQGKGIAKKLVNSLETMAKNKGITKFVASTLDSAEGFCNYAVAARDKQRAQAFAKKYNFKKAYGSYEEMLQDPEVDLVYIATTTSHHYEHAMLCLKHKKPVICEKSFTANLAQAQEVIEAFERENIFITEAIWPRYVPFTKTLKQLLAEGVVGTPRLLTANLGYPVSHIERVYKPELAGGALLDIGVYTLNFASMIFGDDVVSTTSSAVLTQTGVDEHSSITLTYPDGRLAVLCNSMSVRTDRQGIIYGSEGMLVVDNINNPVNAKLYSTDQEFIKEFNAPKQISGYEYQFEASRQAMEKGLLECSDMPHSETLLMMQWMEDLLQEWGVKRA</sequence>
<evidence type="ECO:0000256" key="9">
    <source>
        <dbReference type="ARBA" id="ARBA00047423"/>
    </source>
</evidence>
<dbReference type="Pfam" id="PF22725">
    <property type="entry name" value="GFO_IDH_MocA_C3"/>
    <property type="match status" value="1"/>
</dbReference>
<dbReference type="EC" id="1.3.1.20" evidence="3"/>
<dbReference type="Pfam" id="PF01408">
    <property type="entry name" value="GFO_IDH_MocA"/>
    <property type="match status" value="1"/>
</dbReference>
<evidence type="ECO:0000256" key="1">
    <source>
        <dbReference type="ARBA" id="ARBA00010928"/>
    </source>
</evidence>
<comment type="catalytic activity">
    <reaction evidence="10">
        <text>D-xylose + NADP(+) = D-xylono-1,5-lactone + NADPH + H(+)</text>
        <dbReference type="Rhea" id="RHEA:22000"/>
        <dbReference type="ChEBI" id="CHEBI:15378"/>
        <dbReference type="ChEBI" id="CHEBI:15867"/>
        <dbReference type="ChEBI" id="CHEBI:53455"/>
        <dbReference type="ChEBI" id="CHEBI:57783"/>
        <dbReference type="ChEBI" id="CHEBI:58349"/>
        <dbReference type="EC" id="1.1.1.179"/>
    </reaction>
</comment>
<evidence type="ECO:0000256" key="10">
    <source>
        <dbReference type="ARBA" id="ARBA00049233"/>
    </source>
</evidence>
<feature type="domain" description="N-acetyltransferase" evidence="12">
    <location>
        <begin position="1"/>
        <end position="157"/>
    </location>
</feature>
<dbReference type="InterPro" id="IPR050984">
    <property type="entry name" value="Gfo/Idh/MocA_domain"/>
</dbReference>
<dbReference type="Gene3D" id="3.30.360.10">
    <property type="entry name" value="Dihydrodipicolinate Reductase, domain 2"/>
    <property type="match status" value="1"/>
</dbReference>
<dbReference type="SUPFAM" id="SSF51735">
    <property type="entry name" value="NAD(P)-binding Rossmann-fold domains"/>
    <property type="match status" value="1"/>
</dbReference>
<evidence type="ECO:0000313" key="14">
    <source>
        <dbReference type="Proteomes" id="UP001558652"/>
    </source>
</evidence>
<dbReference type="InterPro" id="IPR000182">
    <property type="entry name" value="GNAT_dom"/>
</dbReference>
<dbReference type="InterPro" id="IPR000683">
    <property type="entry name" value="Gfo/Idh/MocA-like_OxRdtase_N"/>
</dbReference>
<gene>
    <name evidence="13" type="ORF">AAG570_014180</name>
</gene>
<dbReference type="InterPro" id="IPR036291">
    <property type="entry name" value="NAD(P)-bd_dom_sf"/>
</dbReference>
<dbReference type="GO" id="GO:0047837">
    <property type="term" value="F:D-xylose 1-dehydrogenase (NADP+) activity"/>
    <property type="evidence" value="ECO:0007669"/>
    <property type="project" value="UniProtKB-EC"/>
</dbReference>
<accession>A0ABD0XTM0</accession>
<dbReference type="EMBL" id="JBFDAA010000034">
    <property type="protein sequence ID" value="KAL1110022.1"/>
    <property type="molecule type" value="Genomic_DNA"/>
</dbReference>
<evidence type="ECO:0000256" key="4">
    <source>
        <dbReference type="ARBA" id="ARBA00038984"/>
    </source>
</evidence>
<dbReference type="SUPFAM" id="SSF55347">
    <property type="entry name" value="Glyceraldehyde-3-phosphate dehydrogenase-like, C-terminal domain"/>
    <property type="match status" value="1"/>
</dbReference>
<evidence type="ECO:0000256" key="6">
    <source>
        <dbReference type="ARBA" id="ARBA00042926"/>
    </source>
</evidence>
<keyword evidence="14" id="KW-1185">Reference proteome</keyword>